<evidence type="ECO:0000256" key="3">
    <source>
        <dbReference type="ARBA" id="ARBA00023163"/>
    </source>
</evidence>
<dbReference type="InterPro" id="IPR009057">
    <property type="entry name" value="Homeodomain-like_sf"/>
</dbReference>
<dbReference type="PANTHER" id="PTHR43280:SF28">
    <property type="entry name" value="HTH-TYPE TRANSCRIPTIONAL ACTIVATOR RHAS"/>
    <property type="match status" value="1"/>
</dbReference>
<dbReference type="GO" id="GO:0003700">
    <property type="term" value="F:DNA-binding transcription factor activity"/>
    <property type="evidence" value="ECO:0007669"/>
    <property type="project" value="InterPro"/>
</dbReference>
<evidence type="ECO:0000259" key="4">
    <source>
        <dbReference type="PROSITE" id="PS01124"/>
    </source>
</evidence>
<dbReference type="InterPro" id="IPR018060">
    <property type="entry name" value="HTH_AraC"/>
</dbReference>
<name>A0A931LW92_FIMGI</name>
<feature type="domain" description="HTH araC/xylS-type" evidence="4">
    <location>
        <begin position="242"/>
        <end position="340"/>
    </location>
</feature>
<organism evidence="5 6">
    <name type="scientific">Fimbriimonas ginsengisoli</name>
    <dbReference type="NCBI Taxonomy" id="1005039"/>
    <lineage>
        <taxon>Bacteria</taxon>
        <taxon>Bacillati</taxon>
        <taxon>Armatimonadota</taxon>
        <taxon>Fimbriimonadia</taxon>
        <taxon>Fimbriimonadales</taxon>
        <taxon>Fimbriimonadaceae</taxon>
        <taxon>Fimbriimonas</taxon>
    </lineage>
</organism>
<dbReference type="Proteomes" id="UP000727962">
    <property type="component" value="Unassembled WGS sequence"/>
</dbReference>
<keyword evidence="3" id="KW-0804">Transcription</keyword>
<dbReference type="InterPro" id="IPR020449">
    <property type="entry name" value="Tscrpt_reg_AraC-type_HTH"/>
</dbReference>
<sequence>MRRAYVVGCFALYAQADHEAEGTVGAMIQLLNAGTSVFRQDLLNGRHYREATDLEPWRSMPGDGSSVESVGLIDIDGVDHRVDLLAIDLPMGIVADHLHFTDLGSASSFLIFDVLFEFDPVHGCPFRSSSGGVALADLPALIRIGDRVRFNKAYDQLISALQASTDLDEARSQALTFLALVTAGTLEMGGSRDMHRVQLDAARALDSLQSAEAVAEVAGALVSKVADAILRPRAGPSARLMDRAMALVERHYARDLRDQAVAEQLGLSTSHFRYLFREATGQPFHQYVTALRLEKARRLLIESAQPVSEIAGAVGFGGLSHFSRAFSQRFSISPANFRRSSIMRH</sequence>
<dbReference type="Gene3D" id="1.10.10.60">
    <property type="entry name" value="Homeodomain-like"/>
    <property type="match status" value="2"/>
</dbReference>
<dbReference type="PRINTS" id="PR00032">
    <property type="entry name" value="HTHARAC"/>
</dbReference>
<dbReference type="SUPFAM" id="SSF46689">
    <property type="entry name" value="Homeodomain-like"/>
    <property type="match status" value="2"/>
</dbReference>
<accession>A0A931LW92</accession>
<evidence type="ECO:0000256" key="1">
    <source>
        <dbReference type="ARBA" id="ARBA00023015"/>
    </source>
</evidence>
<comment type="caution">
    <text evidence="5">The sequence shown here is derived from an EMBL/GenBank/DDBJ whole genome shotgun (WGS) entry which is preliminary data.</text>
</comment>
<dbReference type="GO" id="GO:0043565">
    <property type="term" value="F:sequence-specific DNA binding"/>
    <property type="evidence" value="ECO:0007669"/>
    <property type="project" value="InterPro"/>
</dbReference>
<protein>
    <submittedName>
        <fullName evidence="5">Helix-turn-helix transcriptional regulator</fullName>
    </submittedName>
</protein>
<dbReference type="AlphaFoldDB" id="A0A931LW92"/>
<gene>
    <name evidence="5" type="ORF">HYR64_09820</name>
</gene>
<reference evidence="5" key="1">
    <citation type="submission" date="2020-07" db="EMBL/GenBank/DDBJ databases">
        <title>Huge and variable diversity of episymbiotic CPR bacteria and DPANN archaea in groundwater ecosystems.</title>
        <authorList>
            <person name="He C.Y."/>
            <person name="Keren R."/>
            <person name="Whittaker M."/>
            <person name="Farag I.F."/>
            <person name="Doudna J."/>
            <person name="Cate J.H.D."/>
            <person name="Banfield J.F."/>
        </authorList>
    </citation>
    <scope>NUCLEOTIDE SEQUENCE</scope>
    <source>
        <strain evidence="5">NC_groundwater_17_Pr7_B-0.1um_64_12</strain>
    </source>
</reference>
<dbReference type="PROSITE" id="PS01124">
    <property type="entry name" value="HTH_ARAC_FAMILY_2"/>
    <property type="match status" value="1"/>
</dbReference>
<evidence type="ECO:0000313" key="6">
    <source>
        <dbReference type="Proteomes" id="UP000727962"/>
    </source>
</evidence>
<keyword evidence="1" id="KW-0805">Transcription regulation</keyword>
<dbReference type="Pfam" id="PF12833">
    <property type="entry name" value="HTH_18"/>
    <property type="match status" value="1"/>
</dbReference>
<dbReference type="SMART" id="SM00342">
    <property type="entry name" value="HTH_ARAC"/>
    <property type="match status" value="1"/>
</dbReference>
<proteinExistence type="predicted"/>
<dbReference type="EMBL" id="JACOSL010000060">
    <property type="protein sequence ID" value="MBI1757389.1"/>
    <property type="molecule type" value="Genomic_DNA"/>
</dbReference>
<evidence type="ECO:0000256" key="2">
    <source>
        <dbReference type="ARBA" id="ARBA00023125"/>
    </source>
</evidence>
<dbReference type="PANTHER" id="PTHR43280">
    <property type="entry name" value="ARAC-FAMILY TRANSCRIPTIONAL REGULATOR"/>
    <property type="match status" value="1"/>
</dbReference>
<evidence type="ECO:0000313" key="5">
    <source>
        <dbReference type="EMBL" id="MBI1757389.1"/>
    </source>
</evidence>
<keyword evidence="2" id="KW-0238">DNA-binding</keyword>